<evidence type="ECO:0000313" key="14">
    <source>
        <dbReference type="EMBL" id="RXM97318.1"/>
    </source>
</evidence>
<dbReference type="GO" id="GO:0005615">
    <property type="term" value="C:extracellular space"/>
    <property type="evidence" value="ECO:0007669"/>
    <property type="project" value="TreeGrafter"/>
</dbReference>
<dbReference type="EMBL" id="SCEB01001147">
    <property type="protein sequence ID" value="RXM97318.1"/>
    <property type="molecule type" value="Genomic_DNA"/>
</dbReference>
<dbReference type="PROSITE" id="PS00420">
    <property type="entry name" value="SRCR_1"/>
    <property type="match status" value="1"/>
</dbReference>
<dbReference type="PANTHER" id="PTHR48071">
    <property type="entry name" value="SRCR DOMAIN-CONTAINING PROTEIN"/>
    <property type="match status" value="1"/>
</dbReference>
<keyword evidence="12" id="KW-0472">Membrane</keyword>
<evidence type="ECO:0000256" key="8">
    <source>
        <dbReference type="ARBA" id="ARBA00058074"/>
    </source>
</evidence>
<keyword evidence="12" id="KW-0812">Transmembrane</keyword>
<evidence type="ECO:0000313" key="15">
    <source>
        <dbReference type="Proteomes" id="UP000289886"/>
    </source>
</evidence>
<keyword evidence="4" id="KW-0677">Repeat</keyword>
<keyword evidence="5 11" id="KW-1015">Disulfide bond</keyword>
<keyword evidence="6 14" id="KW-0675">Receptor</keyword>
<dbReference type="Pfam" id="PF00530">
    <property type="entry name" value="SRCR"/>
    <property type="match status" value="1"/>
</dbReference>
<dbReference type="InterPro" id="IPR001190">
    <property type="entry name" value="SRCR"/>
</dbReference>
<evidence type="ECO:0000256" key="10">
    <source>
        <dbReference type="ARBA" id="ARBA00069168"/>
    </source>
</evidence>
<feature type="domain" description="SRCR" evidence="13">
    <location>
        <begin position="47"/>
        <end position="146"/>
    </location>
</feature>
<organism evidence="14 15">
    <name type="scientific">Acipenser ruthenus</name>
    <name type="common">Sterlet sturgeon</name>
    <dbReference type="NCBI Taxonomy" id="7906"/>
    <lineage>
        <taxon>Eukaryota</taxon>
        <taxon>Metazoa</taxon>
        <taxon>Chordata</taxon>
        <taxon>Craniata</taxon>
        <taxon>Vertebrata</taxon>
        <taxon>Euteleostomi</taxon>
        <taxon>Actinopterygii</taxon>
        <taxon>Chondrostei</taxon>
        <taxon>Acipenseriformes</taxon>
        <taxon>Acipenseridae</taxon>
        <taxon>Acipenser</taxon>
    </lineage>
</organism>
<protein>
    <recommendedName>
        <fullName evidence="10">Soluble scavenger receptor cysteine-rich domain-containing protein SSC5D</fullName>
    </recommendedName>
</protein>
<evidence type="ECO:0000256" key="6">
    <source>
        <dbReference type="ARBA" id="ARBA00023170"/>
    </source>
</evidence>
<keyword evidence="7" id="KW-0325">Glycoprotein</keyword>
<evidence type="ECO:0000256" key="3">
    <source>
        <dbReference type="ARBA" id="ARBA00022729"/>
    </source>
</evidence>
<dbReference type="GO" id="GO:0004252">
    <property type="term" value="F:serine-type endopeptidase activity"/>
    <property type="evidence" value="ECO:0007669"/>
    <property type="project" value="TreeGrafter"/>
</dbReference>
<dbReference type="PROSITE" id="PS50287">
    <property type="entry name" value="SRCR_2"/>
    <property type="match status" value="1"/>
</dbReference>
<evidence type="ECO:0000259" key="13">
    <source>
        <dbReference type="PROSITE" id="PS50287"/>
    </source>
</evidence>
<dbReference type="FunFam" id="3.10.250.10:FF:000007">
    <property type="entry name" value="Soluble scavenger receptor cysteine-rich domain-containing protein SSC5D"/>
    <property type="match status" value="1"/>
</dbReference>
<feature type="transmembrane region" description="Helical" evidence="12">
    <location>
        <begin position="161"/>
        <end position="179"/>
    </location>
</feature>
<evidence type="ECO:0000256" key="4">
    <source>
        <dbReference type="ARBA" id="ARBA00022737"/>
    </source>
</evidence>
<evidence type="ECO:0000256" key="9">
    <source>
        <dbReference type="ARBA" id="ARBA00064153"/>
    </source>
</evidence>
<evidence type="ECO:0000256" key="12">
    <source>
        <dbReference type="SAM" id="Phobius"/>
    </source>
</evidence>
<feature type="disulfide bond" evidence="11">
    <location>
        <begin position="115"/>
        <end position="125"/>
    </location>
</feature>
<dbReference type="AlphaFoldDB" id="A0A662YP62"/>
<reference evidence="14 15" key="1">
    <citation type="submission" date="2019-01" db="EMBL/GenBank/DDBJ databases">
        <title>Draft Genome and Complete Hox-Cluster Characterization of the Sterlet Sturgeon (Acipenser ruthenus).</title>
        <authorList>
            <person name="Wei Q."/>
        </authorList>
    </citation>
    <scope>NUCLEOTIDE SEQUENCE [LARGE SCALE GENOMIC DNA]</scope>
    <source>
        <strain evidence="14">WHYD16114868_AA</strain>
        <tissue evidence="14">Blood</tissue>
    </source>
</reference>
<dbReference type="Gene3D" id="3.10.250.10">
    <property type="entry name" value="SRCR-like domain"/>
    <property type="match status" value="1"/>
</dbReference>
<feature type="disulfide bond" evidence="11">
    <location>
        <begin position="84"/>
        <end position="145"/>
    </location>
</feature>
<keyword evidence="3" id="KW-0732">Signal</keyword>
<comment type="subcellular location">
    <subcellularLocation>
        <location evidence="1">Secreted</location>
    </subcellularLocation>
</comment>
<evidence type="ECO:0000256" key="2">
    <source>
        <dbReference type="ARBA" id="ARBA00022525"/>
    </source>
</evidence>
<proteinExistence type="predicted"/>
<dbReference type="PRINTS" id="PR00258">
    <property type="entry name" value="SPERACTRCPTR"/>
</dbReference>
<accession>A0A662YP62</accession>
<keyword evidence="12" id="KW-1133">Transmembrane helix</keyword>
<keyword evidence="2" id="KW-0964">Secreted</keyword>
<dbReference type="SMART" id="SM00202">
    <property type="entry name" value="SR"/>
    <property type="match status" value="1"/>
</dbReference>
<keyword evidence="15" id="KW-1185">Reference proteome</keyword>
<evidence type="ECO:0000256" key="5">
    <source>
        <dbReference type="ARBA" id="ARBA00023157"/>
    </source>
</evidence>
<comment type="function">
    <text evidence="8">Binds to extracellular matrix proteins. Binds to pathogen-associated molecular patterns (PAMPs) present on the cell walls of Gram-positive and Gram-negative bacteria and fungi, behaving as a pattern recognition receptor (PRR). Induces bacterial and fungal aggregation and subsequent inhibition of PAMP-induced cytokine release. Does not possess intrinsic bactericidal activity. May play a role in the innate defense and homeostasis of certain epithelial surfaces.</text>
</comment>
<evidence type="ECO:0000256" key="7">
    <source>
        <dbReference type="ARBA" id="ARBA00023180"/>
    </source>
</evidence>
<sequence length="191" mass="20631">MRHTYASQRTGALQTEEPDFSYERHEFASEEERDLVYENIDFKSTSVRLANGSSCSGRVEVHHDGHWGSVCDDGWDWLDARVVCRELGCGDAISAPGGAHFGRGVGPVWVYNATCTGSESSLTQCVNPGVGTSNCNHGEDAGVVCAGFSYPASSSVLLCRVHAAVIICGLTGMILAVIITEVKTRRRRAEF</sequence>
<gene>
    <name evidence="14" type="ORF">EOD39_14574</name>
</gene>
<dbReference type="Proteomes" id="UP000289886">
    <property type="component" value="Unassembled WGS sequence"/>
</dbReference>
<comment type="caution">
    <text evidence="14">The sequence shown here is derived from an EMBL/GenBank/DDBJ whole genome shotgun (WGS) entry which is preliminary data.</text>
</comment>
<dbReference type="GO" id="GO:0031638">
    <property type="term" value="P:zymogen activation"/>
    <property type="evidence" value="ECO:0007669"/>
    <property type="project" value="TreeGrafter"/>
</dbReference>
<evidence type="ECO:0000256" key="1">
    <source>
        <dbReference type="ARBA" id="ARBA00004613"/>
    </source>
</evidence>
<name>A0A662YP62_ACIRT</name>
<dbReference type="GO" id="GO:0005886">
    <property type="term" value="C:plasma membrane"/>
    <property type="evidence" value="ECO:0007669"/>
    <property type="project" value="TreeGrafter"/>
</dbReference>
<dbReference type="PANTHER" id="PTHR48071:SF15">
    <property type="entry name" value="SRCR DOMAIN-CONTAINING PROTEIN"/>
    <property type="match status" value="1"/>
</dbReference>
<dbReference type="SUPFAM" id="SSF56487">
    <property type="entry name" value="SRCR-like"/>
    <property type="match status" value="1"/>
</dbReference>
<feature type="disulfide bond" evidence="11">
    <location>
        <begin position="71"/>
        <end position="135"/>
    </location>
</feature>
<dbReference type="InterPro" id="IPR036772">
    <property type="entry name" value="SRCR-like_dom_sf"/>
</dbReference>
<evidence type="ECO:0000256" key="11">
    <source>
        <dbReference type="PROSITE-ProRule" id="PRU00196"/>
    </source>
</evidence>
<comment type="subunit">
    <text evidence="9">Interacts with LGALS1 and laminin.</text>
</comment>